<dbReference type="RefSeq" id="WP_194048233.1">
    <property type="nucleotide sequence ID" value="NZ_CP063373.1"/>
</dbReference>
<dbReference type="EMBL" id="CP063373">
    <property type="protein sequence ID" value="QOV39633.1"/>
    <property type="molecule type" value="Genomic_DNA"/>
</dbReference>
<name>A0A7M2SVT4_9ACTN</name>
<dbReference type="Proteomes" id="UP000594205">
    <property type="component" value="Chromosome"/>
</dbReference>
<reference evidence="1 2" key="1">
    <citation type="submission" date="2020-10" db="EMBL/GenBank/DDBJ databases">
        <title>Streptomyces ferrugineus complate genome analysis.</title>
        <authorList>
            <person name="Anwar N."/>
        </authorList>
    </citation>
    <scope>NUCLEOTIDE SEQUENCE [LARGE SCALE GENOMIC DNA]</scope>
    <source>
        <strain evidence="1 2">CCTCC AA2014009</strain>
    </source>
</reference>
<dbReference type="AlphaFoldDB" id="A0A7M2SVT4"/>
<gene>
    <name evidence="1" type="ORF">IM697_15300</name>
</gene>
<dbReference type="KEGG" id="sfeu:IM697_15300"/>
<proteinExistence type="predicted"/>
<evidence type="ECO:0000313" key="1">
    <source>
        <dbReference type="EMBL" id="QOV39633.1"/>
    </source>
</evidence>
<sequence length="633" mass="70885">MSDRNGDTYNVYVGTEPLLRTPPSTPRRVADDQLARLQQQFARPDGMGAAYDVLAGEHTVILHGEAGSGRSSAARVLLCELPQGRGTYHELTPEEPEVPSGQWLSLDLVGEQDRMLLDLTSVDERTWRKVHDELSGFRHEVLAQGAFLALVLPRPFEEQLGPQFTQFRRKIGRPDAWEAVNRHLWLAGVHESVRDLAPPALRTYLDSGPPLRDVGRLAERIGVAARGPGDFASWCEAALAAQKDRTRDVAEAIQGLRKGRQRALFLTAAMLEGAPAEAVHRATNLLVDEAGSTHDDRPLLEHKGLSLRLETVGAELDSDARVHFTEPGVAEAARHRFWTDLPDVREPLNNWLVKALRLRGLDESDLAELVARFTDLCVSTDDTERLTKLVERWTRDSAHRATEVRAAAHLLKRGLENERSGGEFRSRIYAWSTGRPSKHLRDVLVEVCAKVMSVHHPEPALVRLHHLARNESHPSVVARRALLDHVSQDVRLQRRLLARLATAQAERHHRADADLFLDLTGLPDGFLLTAPPREWLTSCWRMAFDLLTPNRWARCTTRWLVTADRTKGEALVEAALSILVDASDMRYPVLSRIYADARRTVSPDLASHLLQSINTAQRARFTHRAPDLEESPS</sequence>
<organism evidence="1 2">
    <name type="scientific">Streptomyces ferrugineus</name>
    <dbReference type="NCBI Taxonomy" id="1413221"/>
    <lineage>
        <taxon>Bacteria</taxon>
        <taxon>Bacillati</taxon>
        <taxon>Actinomycetota</taxon>
        <taxon>Actinomycetes</taxon>
        <taxon>Kitasatosporales</taxon>
        <taxon>Streptomycetaceae</taxon>
        <taxon>Streptomyces</taxon>
    </lineage>
</organism>
<protein>
    <submittedName>
        <fullName evidence="1">Uncharacterized protein</fullName>
    </submittedName>
</protein>
<accession>A0A7M2SVT4</accession>
<evidence type="ECO:0000313" key="2">
    <source>
        <dbReference type="Proteomes" id="UP000594205"/>
    </source>
</evidence>
<keyword evidence="2" id="KW-1185">Reference proteome</keyword>